<evidence type="ECO:0008006" key="3">
    <source>
        <dbReference type="Google" id="ProtNLM"/>
    </source>
</evidence>
<organism evidence="1 2">
    <name type="scientific">Enterococcus avium</name>
    <name type="common">Streptococcus avium</name>
    <dbReference type="NCBI Taxonomy" id="33945"/>
    <lineage>
        <taxon>Bacteria</taxon>
        <taxon>Bacillati</taxon>
        <taxon>Bacillota</taxon>
        <taxon>Bacilli</taxon>
        <taxon>Lactobacillales</taxon>
        <taxon>Enterococcaceae</taxon>
        <taxon>Enterococcus</taxon>
    </lineage>
</organism>
<dbReference type="RefSeq" id="WP_127978466.1">
    <property type="nucleotide sequence ID" value="NZ_CAXOGR010000002.1"/>
</dbReference>
<dbReference type="Pfam" id="PF05704">
    <property type="entry name" value="Caps_synth"/>
    <property type="match status" value="1"/>
</dbReference>
<dbReference type="SUPFAM" id="SSF53448">
    <property type="entry name" value="Nucleotide-diphospho-sugar transferases"/>
    <property type="match status" value="1"/>
</dbReference>
<dbReference type="InterPro" id="IPR029044">
    <property type="entry name" value="Nucleotide-diphossugar_trans"/>
</dbReference>
<sequence length="329" mass="39368">MKDKIKKTVELFSISVKISCSFGLKAGSYDFLKNFVFRKNNGLGKKIYTKKYEHAKKIILNSYDENIPSFNSIEMEKISKDSPIWFFWWQGINENTPKVVLDCLENAKKYSGNHKIIVLHKGNISKYIDLPNYYYEKINKKKFSLTFFSDLLRMELLYKYGGIWMDSTLLIESEFDQKIYQYSFYTIKHMNFCDWHVSMGLWSGFFIATIKKNPLIKYVRDCFREYVKNENVLIAYLLIDILLSNAYFKSSSVQEMINCIPRNNENVFLLDSIGNETYCENEYNKRFDKTYLHKLHWKREFNNYTKDEIISNYGHVLQERDITHEKYKK</sequence>
<gene>
    <name evidence="1" type="ORF">EK398_05190</name>
</gene>
<evidence type="ECO:0000313" key="1">
    <source>
        <dbReference type="EMBL" id="RVU94284.1"/>
    </source>
</evidence>
<name>A0A437UKW2_ENTAV</name>
<dbReference type="AlphaFoldDB" id="A0A437UKW2"/>
<dbReference type="EMBL" id="RYZS01000001">
    <property type="protein sequence ID" value="RVU94284.1"/>
    <property type="molecule type" value="Genomic_DNA"/>
</dbReference>
<dbReference type="Proteomes" id="UP000288388">
    <property type="component" value="Unassembled WGS sequence"/>
</dbReference>
<dbReference type="GO" id="GO:0016757">
    <property type="term" value="F:glycosyltransferase activity"/>
    <property type="evidence" value="ECO:0007669"/>
    <property type="project" value="InterPro"/>
</dbReference>
<accession>A0A437UKW2</accession>
<dbReference type="Gene3D" id="3.90.550.20">
    <property type="match status" value="1"/>
</dbReference>
<reference evidence="1 2" key="1">
    <citation type="submission" date="2018-12" db="EMBL/GenBank/DDBJ databases">
        <title>A novel vanA-carrying plasmid in a clinical isolate of Enterococcus avium.</title>
        <authorList>
            <person name="Bernasconi O.J."/>
            <person name="Luzzaro F."/>
            <person name="Endimiani A."/>
        </authorList>
    </citation>
    <scope>NUCLEOTIDE SEQUENCE [LARGE SCALE GENOMIC DNA]</scope>
    <source>
        <strain evidence="1 2">LC0559/18</strain>
    </source>
</reference>
<protein>
    <recommendedName>
        <fullName evidence="3">Capsular biosynthesis protein</fullName>
    </recommendedName>
</protein>
<proteinExistence type="predicted"/>
<evidence type="ECO:0000313" key="2">
    <source>
        <dbReference type="Proteomes" id="UP000288388"/>
    </source>
</evidence>
<dbReference type="InterPro" id="IPR008441">
    <property type="entry name" value="AfumC-like_glycosyl_Trfase"/>
</dbReference>
<comment type="caution">
    <text evidence="1">The sequence shown here is derived from an EMBL/GenBank/DDBJ whole genome shotgun (WGS) entry which is preliminary data.</text>
</comment>